<sequence length="41" mass="4893">EDFNNMQVKVNNNINSKKLKYKHLAKKFKIESQLEKNLSID</sequence>
<evidence type="ECO:0000313" key="1">
    <source>
        <dbReference type="EMBL" id="CAG8829891.1"/>
    </source>
</evidence>
<dbReference type="Proteomes" id="UP000789920">
    <property type="component" value="Unassembled WGS sequence"/>
</dbReference>
<dbReference type="EMBL" id="CAJVQC010098102">
    <property type="protein sequence ID" value="CAG8829891.1"/>
    <property type="molecule type" value="Genomic_DNA"/>
</dbReference>
<reference evidence="1" key="1">
    <citation type="submission" date="2021-06" db="EMBL/GenBank/DDBJ databases">
        <authorList>
            <person name="Kallberg Y."/>
            <person name="Tangrot J."/>
            <person name="Rosling A."/>
        </authorList>
    </citation>
    <scope>NUCLEOTIDE SEQUENCE</scope>
    <source>
        <strain evidence="1">MA461A</strain>
    </source>
</reference>
<feature type="non-terminal residue" evidence="1">
    <location>
        <position position="1"/>
    </location>
</feature>
<protein>
    <submittedName>
        <fullName evidence="1">25381_t:CDS:1</fullName>
    </submittedName>
</protein>
<keyword evidence="2" id="KW-1185">Reference proteome</keyword>
<evidence type="ECO:0000313" key="2">
    <source>
        <dbReference type="Proteomes" id="UP000789920"/>
    </source>
</evidence>
<name>A0ACA9S788_9GLOM</name>
<proteinExistence type="predicted"/>
<accession>A0ACA9S788</accession>
<gene>
    <name evidence="1" type="ORF">RPERSI_LOCUS27622</name>
</gene>
<organism evidence="1 2">
    <name type="scientific">Racocetra persica</name>
    <dbReference type="NCBI Taxonomy" id="160502"/>
    <lineage>
        <taxon>Eukaryota</taxon>
        <taxon>Fungi</taxon>
        <taxon>Fungi incertae sedis</taxon>
        <taxon>Mucoromycota</taxon>
        <taxon>Glomeromycotina</taxon>
        <taxon>Glomeromycetes</taxon>
        <taxon>Diversisporales</taxon>
        <taxon>Gigasporaceae</taxon>
        <taxon>Racocetra</taxon>
    </lineage>
</organism>
<comment type="caution">
    <text evidence="1">The sequence shown here is derived from an EMBL/GenBank/DDBJ whole genome shotgun (WGS) entry which is preliminary data.</text>
</comment>